<protein>
    <recommendedName>
        <fullName evidence="4">DUF3592 domain-containing protein</fullName>
    </recommendedName>
</protein>
<evidence type="ECO:0008006" key="4">
    <source>
        <dbReference type="Google" id="ProtNLM"/>
    </source>
</evidence>
<evidence type="ECO:0000256" key="1">
    <source>
        <dbReference type="SAM" id="Phobius"/>
    </source>
</evidence>
<dbReference type="Proteomes" id="UP001499863">
    <property type="component" value="Unassembled WGS sequence"/>
</dbReference>
<comment type="caution">
    <text evidence="2">The sequence shown here is derived from an EMBL/GenBank/DDBJ whole genome shotgun (WGS) entry which is preliminary data.</text>
</comment>
<feature type="transmembrane region" description="Helical" evidence="1">
    <location>
        <begin position="6"/>
        <end position="29"/>
    </location>
</feature>
<feature type="transmembrane region" description="Helical" evidence="1">
    <location>
        <begin position="145"/>
        <end position="166"/>
    </location>
</feature>
<organism evidence="2 3">
    <name type="scientific">Kitasatospora putterlickiae</name>
    <dbReference type="NCBI Taxonomy" id="221725"/>
    <lineage>
        <taxon>Bacteria</taxon>
        <taxon>Bacillati</taxon>
        <taxon>Actinomycetota</taxon>
        <taxon>Actinomycetes</taxon>
        <taxon>Kitasatosporales</taxon>
        <taxon>Streptomycetaceae</taxon>
        <taxon>Kitasatospora</taxon>
    </lineage>
</organism>
<feature type="transmembrane region" description="Helical" evidence="1">
    <location>
        <begin position="119"/>
        <end position="139"/>
    </location>
</feature>
<accession>A0ABN1XU38</accession>
<dbReference type="EMBL" id="BAAAKJ010000087">
    <property type="protein sequence ID" value="GAA1389738.1"/>
    <property type="molecule type" value="Genomic_DNA"/>
</dbReference>
<dbReference type="RefSeq" id="WP_344330914.1">
    <property type="nucleotide sequence ID" value="NZ_BAAAKJ010000087.1"/>
</dbReference>
<keyword evidence="1" id="KW-0472">Membrane</keyword>
<proteinExistence type="predicted"/>
<keyword evidence="3" id="KW-1185">Reference proteome</keyword>
<keyword evidence="1" id="KW-1133">Transmembrane helix</keyword>
<evidence type="ECO:0000313" key="2">
    <source>
        <dbReference type="EMBL" id="GAA1389738.1"/>
    </source>
</evidence>
<name>A0ABN1XU38_9ACTN</name>
<reference evidence="2 3" key="1">
    <citation type="journal article" date="2019" name="Int. J. Syst. Evol. Microbiol.">
        <title>The Global Catalogue of Microorganisms (GCM) 10K type strain sequencing project: providing services to taxonomists for standard genome sequencing and annotation.</title>
        <authorList>
            <consortium name="The Broad Institute Genomics Platform"/>
            <consortium name="The Broad Institute Genome Sequencing Center for Infectious Disease"/>
            <person name="Wu L."/>
            <person name="Ma J."/>
        </authorList>
    </citation>
    <scope>NUCLEOTIDE SEQUENCE [LARGE SCALE GENOMIC DNA]</scope>
    <source>
        <strain evidence="2 3">JCM 12393</strain>
    </source>
</reference>
<evidence type="ECO:0000313" key="3">
    <source>
        <dbReference type="Proteomes" id="UP001499863"/>
    </source>
</evidence>
<feature type="transmembrane region" description="Helical" evidence="1">
    <location>
        <begin position="266"/>
        <end position="287"/>
    </location>
</feature>
<keyword evidence="1" id="KW-0812">Transmembrane</keyword>
<sequence>MDWHGALVLWCAVWGVAALIWFGMSLAGVTGAQRTVRLTGRIERVRPPRHGGSRAGGISVVVSYRDPASGQDVTVTNDGEHGQMITAAWEGREIGVSHPRGRPHAYRLSNAPGPRTRGLGRAGCAAFLVYAGLVALTAIDRGWPWALIGSGGPAAVLGAVQLPRAVRDRNGRLARLSAMEAVPGRVVAVLRDVSVDQDDGHARTTITPVLSFTTRAGTVVTAHCTANLPDPAGAYGREVTVHYTAADPAEFTVDRAAGERSEKWDVILHVLAVAVFAAVAVAGAVLLRV</sequence>
<gene>
    <name evidence="2" type="ORF">GCM10009639_17760</name>
</gene>